<proteinExistence type="predicted"/>
<organism evidence="1 2">
    <name type="scientific">Batillaria attramentaria</name>
    <dbReference type="NCBI Taxonomy" id="370345"/>
    <lineage>
        <taxon>Eukaryota</taxon>
        <taxon>Metazoa</taxon>
        <taxon>Spiralia</taxon>
        <taxon>Lophotrochozoa</taxon>
        <taxon>Mollusca</taxon>
        <taxon>Gastropoda</taxon>
        <taxon>Caenogastropoda</taxon>
        <taxon>Sorbeoconcha</taxon>
        <taxon>Cerithioidea</taxon>
        <taxon>Batillariidae</taxon>
        <taxon>Batillaria</taxon>
    </lineage>
</organism>
<dbReference type="AlphaFoldDB" id="A0ABD0M6L4"/>
<accession>A0ABD0M6L4</accession>
<protein>
    <submittedName>
        <fullName evidence="1">Uncharacterized protein</fullName>
    </submittedName>
</protein>
<name>A0ABD0M6L4_9CAEN</name>
<sequence length="134" mass="14722">MIDPALVTVAATLNVTLTNKPTSFRIRVRQFTWSVKFPVGDPVRAAMNHKGSSTLSITAPQCLPPPPPHPDPSHQTLSLRTTFYTALIAGRGLPHDYAQSALHSLTIRCLRESPCCSLQQRPQMNFPPAHSSVR</sequence>
<dbReference type="Proteomes" id="UP001519460">
    <property type="component" value="Unassembled WGS sequence"/>
</dbReference>
<reference evidence="1 2" key="1">
    <citation type="journal article" date="2023" name="Sci. Data">
        <title>Genome assembly of the Korean intertidal mud-creeper Batillaria attramentaria.</title>
        <authorList>
            <person name="Patra A.K."/>
            <person name="Ho P.T."/>
            <person name="Jun S."/>
            <person name="Lee S.J."/>
            <person name="Kim Y."/>
            <person name="Won Y.J."/>
        </authorList>
    </citation>
    <scope>NUCLEOTIDE SEQUENCE [LARGE SCALE GENOMIC DNA]</scope>
    <source>
        <strain evidence="1">Wonlab-2016</strain>
    </source>
</reference>
<comment type="caution">
    <text evidence="1">The sequence shown here is derived from an EMBL/GenBank/DDBJ whole genome shotgun (WGS) entry which is preliminary data.</text>
</comment>
<evidence type="ECO:0000313" key="1">
    <source>
        <dbReference type="EMBL" id="KAK7507296.1"/>
    </source>
</evidence>
<evidence type="ECO:0000313" key="2">
    <source>
        <dbReference type="Proteomes" id="UP001519460"/>
    </source>
</evidence>
<dbReference type="EMBL" id="JACVVK020000004">
    <property type="protein sequence ID" value="KAK7507296.1"/>
    <property type="molecule type" value="Genomic_DNA"/>
</dbReference>
<gene>
    <name evidence="1" type="ORF">BaRGS_00001231</name>
</gene>
<keyword evidence="2" id="KW-1185">Reference proteome</keyword>